<dbReference type="PANTHER" id="PTHR33908:SF11">
    <property type="entry name" value="MEMBRANE PROTEIN"/>
    <property type="match status" value="1"/>
</dbReference>
<protein>
    <recommendedName>
        <fullName evidence="9">Glycosyltransferase RgtA/B/C/D-like domain-containing protein</fullName>
    </recommendedName>
</protein>
<feature type="domain" description="Glycosyltransferase RgtA/B/C/D-like" evidence="9">
    <location>
        <begin position="75"/>
        <end position="219"/>
    </location>
</feature>
<name>A0A1F5ZTC8_9BACT</name>
<feature type="transmembrane region" description="Helical" evidence="8">
    <location>
        <begin position="362"/>
        <end position="380"/>
    </location>
</feature>
<feature type="transmembrane region" description="Helical" evidence="8">
    <location>
        <begin position="92"/>
        <end position="112"/>
    </location>
</feature>
<evidence type="ECO:0000256" key="7">
    <source>
        <dbReference type="ARBA" id="ARBA00023136"/>
    </source>
</evidence>
<dbReference type="Pfam" id="PF13231">
    <property type="entry name" value="PMT_2"/>
    <property type="match status" value="1"/>
</dbReference>
<feature type="transmembrane region" description="Helical" evidence="8">
    <location>
        <begin position="337"/>
        <end position="356"/>
    </location>
</feature>
<feature type="transmembrane region" description="Helical" evidence="8">
    <location>
        <begin position="387"/>
        <end position="408"/>
    </location>
</feature>
<feature type="transmembrane region" description="Helical" evidence="8">
    <location>
        <begin position="118"/>
        <end position="135"/>
    </location>
</feature>
<dbReference type="Proteomes" id="UP000176923">
    <property type="component" value="Unassembled WGS sequence"/>
</dbReference>
<keyword evidence="5 8" id="KW-0812">Transmembrane</keyword>
<evidence type="ECO:0000256" key="2">
    <source>
        <dbReference type="ARBA" id="ARBA00022475"/>
    </source>
</evidence>
<reference evidence="10 11" key="1">
    <citation type="journal article" date="2016" name="Nat. Commun.">
        <title>Thousands of microbial genomes shed light on interconnected biogeochemical processes in an aquifer system.</title>
        <authorList>
            <person name="Anantharaman K."/>
            <person name="Brown C.T."/>
            <person name="Hug L.A."/>
            <person name="Sharon I."/>
            <person name="Castelle C.J."/>
            <person name="Probst A.J."/>
            <person name="Thomas B.C."/>
            <person name="Singh A."/>
            <person name="Wilkins M.J."/>
            <person name="Karaoz U."/>
            <person name="Brodie E.L."/>
            <person name="Williams K.H."/>
            <person name="Hubbard S.S."/>
            <person name="Banfield J.F."/>
        </authorList>
    </citation>
    <scope>NUCLEOTIDE SEQUENCE [LARGE SCALE GENOMIC DNA]</scope>
</reference>
<feature type="transmembrane region" description="Helical" evidence="8">
    <location>
        <begin position="211"/>
        <end position="230"/>
    </location>
</feature>
<dbReference type="AlphaFoldDB" id="A0A1F5ZTC8"/>
<evidence type="ECO:0000256" key="1">
    <source>
        <dbReference type="ARBA" id="ARBA00004651"/>
    </source>
</evidence>
<feature type="transmembrane region" description="Helical" evidence="8">
    <location>
        <begin position="142"/>
        <end position="160"/>
    </location>
</feature>
<dbReference type="InterPro" id="IPR038731">
    <property type="entry name" value="RgtA/B/C-like"/>
</dbReference>
<evidence type="ECO:0000256" key="5">
    <source>
        <dbReference type="ARBA" id="ARBA00022692"/>
    </source>
</evidence>
<keyword evidence="7 8" id="KW-0472">Membrane</keyword>
<sequence length="578" mass="67487">MEKKFLVLFFLTLFLSFTIRIFYLTQNPEGFEQTEAAFSYNAYSVLRTLHDEDGKFLPFILVSVGDYKLAGYMYWQIPFIALLGLNEFSVRFSAITAGMISLILIYFISYKVFDRRKISLLTLFFTGIAPWHILLSRMGYDPIVAFMFYLFSVAFFVGWYKRGRIYLVLLSSISLSLGILTYYSVWVLAPFTILFYWIAIYKKSQEKISRLAGIFLLLLPILMMGKLLLLTQGQRLYQDSTYQVHANPLLEEQVREDQREFPLFITRMFHNKLIFYPQFLLQNFSNNLSFDFLFLRGDKVDRRFYVPYNGVLYLWSAPFIFLGVLYFWKRHSLLKNLIILGLIGLIFFGSSFSELGSETERTIFAVPLFSLLLSYGLITIHKNTRKYPASVVFLGCIIAVLIINIAYFNHQYYWHANIHEAYGRYFGTRQMLSSLLPLESKYKKIVIPDSAYIFYYFYNRVDPQVAQAESVFRLSTVNFNGLALRSKVGNYLTMPIECPAAGKLNVLYVCRGTNIPKNSKIITIIRYRDTQPAYTLLEFIPKESTFPLPINLRYMDKYGVIDDKNDAYWKTEKEISGT</sequence>
<organism evidence="10 11">
    <name type="scientific">Candidatus Gottesmanbacteria bacterium RIFCSPHIGHO2_02_FULL_39_11</name>
    <dbReference type="NCBI Taxonomy" id="1798382"/>
    <lineage>
        <taxon>Bacteria</taxon>
        <taxon>Candidatus Gottesmaniibacteriota</taxon>
    </lineage>
</organism>
<evidence type="ECO:0000256" key="4">
    <source>
        <dbReference type="ARBA" id="ARBA00022679"/>
    </source>
</evidence>
<evidence type="ECO:0000256" key="8">
    <source>
        <dbReference type="SAM" id="Phobius"/>
    </source>
</evidence>
<dbReference type="STRING" id="1798382.A3D77_01695"/>
<evidence type="ECO:0000259" key="9">
    <source>
        <dbReference type="Pfam" id="PF13231"/>
    </source>
</evidence>
<accession>A0A1F5ZTC8</accession>
<dbReference type="GO" id="GO:0016763">
    <property type="term" value="F:pentosyltransferase activity"/>
    <property type="evidence" value="ECO:0007669"/>
    <property type="project" value="TreeGrafter"/>
</dbReference>
<feature type="transmembrane region" description="Helical" evidence="8">
    <location>
        <begin position="166"/>
        <end position="199"/>
    </location>
</feature>
<keyword evidence="3" id="KW-0328">Glycosyltransferase</keyword>
<keyword evidence="2" id="KW-1003">Cell membrane</keyword>
<dbReference type="GO" id="GO:0009103">
    <property type="term" value="P:lipopolysaccharide biosynthetic process"/>
    <property type="evidence" value="ECO:0007669"/>
    <property type="project" value="UniProtKB-ARBA"/>
</dbReference>
<evidence type="ECO:0000313" key="10">
    <source>
        <dbReference type="EMBL" id="OGG15720.1"/>
    </source>
</evidence>
<dbReference type="InterPro" id="IPR050297">
    <property type="entry name" value="LipidA_mod_glycosyltrf_83"/>
</dbReference>
<evidence type="ECO:0000313" key="11">
    <source>
        <dbReference type="Proteomes" id="UP000176923"/>
    </source>
</evidence>
<dbReference type="GO" id="GO:0005886">
    <property type="term" value="C:plasma membrane"/>
    <property type="evidence" value="ECO:0007669"/>
    <property type="project" value="UniProtKB-SubCell"/>
</dbReference>
<evidence type="ECO:0000256" key="6">
    <source>
        <dbReference type="ARBA" id="ARBA00022989"/>
    </source>
</evidence>
<dbReference type="PANTHER" id="PTHR33908">
    <property type="entry name" value="MANNOSYLTRANSFERASE YKCB-RELATED"/>
    <property type="match status" value="1"/>
</dbReference>
<proteinExistence type="predicted"/>
<comment type="caution">
    <text evidence="10">The sequence shown here is derived from an EMBL/GenBank/DDBJ whole genome shotgun (WGS) entry which is preliminary data.</text>
</comment>
<comment type="subcellular location">
    <subcellularLocation>
        <location evidence="1">Cell membrane</location>
        <topology evidence="1">Multi-pass membrane protein</topology>
    </subcellularLocation>
</comment>
<keyword evidence="6 8" id="KW-1133">Transmembrane helix</keyword>
<evidence type="ECO:0000256" key="3">
    <source>
        <dbReference type="ARBA" id="ARBA00022676"/>
    </source>
</evidence>
<keyword evidence="4" id="KW-0808">Transferase</keyword>
<gene>
    <name evidence="10" type="ORF">A3D77_01695</name>
</gene>
<dbReference type="EMBL" id="MFJL01000019">
    <property type="protein sequence ID" value="OGG15720.1"/>
    <property type="molecule type" value="Genomic_DNA"/>
</dbReference>
<feature type="transmembrane region" description="Helical" evidence="8">
    <location>
        <begin position="310"/>
        <end position="328"/>
    </location>
</feature>